<feature type="transmembrane region" description="Helical" evidence="2">
    <location>
        <begin position="79"/>
        <end position="99"/>
    </location>
</feature>
<dbReference type="PANTHER" id="PTHR45638:SF11">
    <property type="entry name" value="CYCLIC NUCLEOTIDE-GATED CATION CHANNEL SUBUNIT A"/>
    <property type="match status" value="1"/>
</dbReference>
<feature type="transmembrane region" description="Helical" evidence="2">
    <location>
        <begin position="267"/>
        <end position="292"/>
    </location>
</feature>
<gene>
    <name evidence="4" type="ORF">SPRG_20223</name>
</gene>
<dbReference type="GeneID" id="24141420"/>
<keyword evidence="2" id="KW-0472">Membrane</keyword>
<dbReference type="Gene3D" id="2.60.120.10">
    <property type="entry name" value="Jelly Rolls"/>
    <property type="match status" value="1"/>
</dbReference>
<dbReference type="Proteomes" id="UP000030745">
    <property type="component" value="Unassembled WGS sequence"/>
</dbReference>
<dbReference type="InterPro" id="IPR014710">
    <property type="entry name" value="RmlC-like_jellyroll"/>
</dbReference>
<accession>A0A067CFV8</accession>
<keyword evidence="1" id="KW-0813">Transport</keyword>
<keyword evidence="5" id="KW-1185">Reference proteome</keyword>
<keyword evidence="2" id="KW-1133">Transmembrane helix</keyword>
<dbReference type="GO" id="GO:0044877">
    <property type="term" value="F:protein-containing complex binding"/>
    <property type="evidence" value="ECO:0007669"/>
    <property type="project" value="TreeGrafter"/>
</dbReference>
<dbReference type="InterPro" id="IPR000595">
    <property type="entry name" value="cNMP-bd_dom"/>
</dbReference>
<evidence type="ECO:0000313" key="5">
    <source>
        <dbReference type="Proteomes" id="UP000030745"/>
    </source>
</evidence>
<dbReference type="STRING" id="695850.A0A067CFV8"/>
<feature type="transmembrane region" description="Helical" evidence="2">
    <location>
        <begin position="56"/>
        <end position="73"/>
    </location>
</feature>
<dbReference type="SUPFAM" id="SSF81324">
    <property type="entry name" value="Voltage-gated potassium channels"/>
    <property type="match status" value="1"/>
</dbReference>
<dbReference type="VEuPathDB" id="FungiDB:SPRG_20223"/>
<dbReference type="RefSeq" id="XP_012201212.1">
    <property type="nucleotide sequence ID" value="XM_012345822.1"/>
</dbReference>
<reference evidence="4 5" key="1">
    <citation type="journal article" date="2013" name="PLoS Genet.">
        <title>Distinctive expansion of potential virulence genes in the genome of the oomycete fish pathogen Saprolegnia parasitica.</title>
        <authorList>
            <person name="Jiang R.H."/>
            <person name="de Bruijn I."/>
            <person name="Haas B.J."/>
            <person name="Belmonte R."/>
            <person name="Lobach L."/>
            <person name="Christie J."/>
            <person name="van den Ackerveken G."/>
            <person name="Bottin A."/>
            <person name="Bulone V."/>
            <person name="Diaz-Moreno S.M."/>
            <person name="Dumas B."/>
            <person name="Fan L."/>
            <person name="Gaulin E."/>
            <person name="Govers F."/>
            <person name="Grenville-Briggs L.J."/>
            <person name="Horner N.R."/>
            <person name="Levin J.Z."/>
            <person name="Mammella M."/>
            <person name="Meijer H.J."/>
            <person name="Morris P."/>
            <person name="Nusbaum C."/>
            <person name="Oome S."/>
            <person name="Phillips A.J."/>
            <person name="van Rooyen D."/>
            <person name="Rzeszutek E."/>
            <person name="Saraiva M."/>
            <person name="Secombes C.J."/>
            <person name="Seidl M.F."/>
            <person name="Snel B."/>
            <person name="Stassen J.H."/>
            <person name="Sykes S."/>
            <person name="Tripathy S."/>
            <person name="van den Berg H."/>
            <person name="Vega-Arreguin J.C."/>
            <person name="Wawra S."/>
            <person name="Young S.K."/>
            <person name="Zeng Q."/>
            <person name="Dieguez-Uribeondo J."/>
            <person name="Russ C."/>
            <person name="Tyler B.M."/>
            <person name="van West P."/>
        </authorList>
    </citation>
    <scope>NUCLEOTIDE SEQUENCE [LARGE SCALE GENOMIC DNA]</scope>
    <source>
        <strain evidence="4 5">CBS 223.65</strain>
    </source>
</reference>
<name>A0A067CFV8_SAPPC</name>
<evidence type="ECO:0000256" key="2">
    <source>
        <dbReference type="SAM" id="Phobius"/>
    </source>
</evidence>
<dbReference type="KEGG" id="spar:SPRG_20223"/>
<dbReference type="SMART" id="SM00100">
    <property type="entry name" value="cNMP"/>
    <property type="match status" value="1"/>
</dbReference>
<proteinExistence type="predicted"/>
<feature type="transmembrane region" description="Helical" evidence="2">
    <location>
        <begin position="194"/>
        <end position="215"/>
    </location>
</feature>
<sequence>MGRRPSVGDSSSVNHDERASVILGDLNAIAALQFTTLAKRLRSNVLDANGTFKARWNVLVFVALLVLLVLLPLDASFDLVATDGACFALQCAIDVLLLLDVVVTFRTSRVDPTSNAWLLDPTDVAWGYLASPDFVVDALSSVPTSLTINHATGHLFQAIRLVFLLRLYWLSQADVFGRVEVRLSLLIHPAAVRLVKLALFYIVLHHYIASAYYLVVAYEYPVRSNVKLWPIPFTLEDPIWDRYVASYHRALLVTGLEPMLATTNVEWVFTFGGYAIGTIVNACVFGIVAGLLQQLYRASDARQHHADCVASIMRQKDVDDDLQKAIQNYYDSSSHNDRLFHLDASTLMTPALPSKIELQLRHHLHRDVLSRVAFLKTLRPEETLALLLTMTEAVILPGELILQAGEKANALYIIETGIVRVCDPRGRLLTTLGPGEYFGEVSLMTNEPTTASVVAQTYCKLNVLLKVHFDVFTQANDELRNHLHAVRANRLATSANEVLKTWACIRGPPATLAHSLAKRLIQRHRKMMPRLPVRRGALKRLSLLRSLRRVSNNSEHNVTPAPRSSHKLHVHVQSFSYFQARRLARLKRISYSVLGDEDDHLYA</sequence>
<evidence type="ECO:0000313" key="4">
    <source>
        <dbReference type="EMBL" id="KDO28065.1"/>
    </source>
</evidence>
<dbReference type="CDD" id="cd00038">
    <property type="entry name" value="CAP_ED"/>
    <property type="match status" value="1"/>
</dbReference>
<keyword evidence="1" id="KW-0407">Ion channel</keyword>
<feature type="domain" description="Cyclic nucleotide-binding" evidence="3">
    <location>
        <begin position="374"/>
        <end position="490"/>
    </location>
</feature>
<evidence type="ECO:0000259" key="3">
    <source>
        <dbReference type="PROSITE" id="PS50042"/>
    </source>
</evidence>
<dbReference type="OMA" id="TIVNACV"/>
<dbReference type="GO" id="GO:0005221">
    <property type="term" value="F:intracellularly cyclic nucleotide-activated monoatomic cation channel activity"/>
    <property type="evidence" value="ECO:0007669"/>
    <property type="project" value="InterPro"/>
</dbReference>
<dbReference type="OrthoDB" id="74984at2759"/>
<dbReference type="GO" id="GO:0016020">
    <property type="term" value="C:membrane"/>
    <property type="evidence" value="ECO:0007669"/>
    <property type="project" value="UniProtKB-SubCell"/>
</dbReference>
<evidence type="ECO:0000256" key="1">
    <source>
        <dbReference type="ARBA" id="ARBA00023286"/>
    </source>
</evidence>
<protein>
    <recommendedName>
        <fullName evidence="3">Cyclic nucleotide-binding domain-containing protein</fullName>
    </recommendedName>
</protein>
<keyword evidence="1" id="KW-1071">Ligand-gated ion channel</keyword>
<dbReference type="PANTHER" id="PTHR45638">
    <property type="entry name" value="CYCLIC NUCLEOTIDE-GATED CATION CHANNEL SUBUNIT A"/>
    <property type="match status" value="1"/>
</dbReference>
<dbReference type="SUPFAM" id="SSF51206">
    <property type="entry name" value="cAMP-binding domain-like"/>
    <property type="match status" value="1"/>
</dbReference>
<dbReference type="Gene3D" id="1.10.287.70">
    <property type="match status" value="1"/>
</dbReference>
<dbReference type="AlphaFoldDB" id="A0A067CFV8"/>
<dbReference type="PROSITE" id="PS50042">
    <property type="entry name" value="CNMP_BINDING_3"/>
    <property type="match status" value="1"/>
</dbReference>
<dbReference type="InterPro" id="IPR018490">
    <property type="entry name" value="cNMP-bd_dom_sf"/>
</dbReference>
<dbReference type="EMBL" id="KK583213">
    <property type="protein sequence ID" value="KDO28065.1"/>
    <property type="molecule type" value="Genomic_DNA"/>
</dbReference>
<keyword evidence="1" id="KW-0406">Ion transport</keyword>
<dbReference type="Pfam" id="PF00027">
    <property type="entry name" value="cNMP_binding"/>
    <property type="match status" value="1"/>
</dbReference>
<keyword evidence="2" id="KW-0812">Transmembrane</keyword>
<dbReference type="InterPro" id="IPR050866">
    <property type="entry name" value="CNG_cation_channel"/>
</dbReference>
<organism evidence="4 5">
    <name type="scientific">Saprolegnia parasitica (strain CBS 223.65)</name>
    <dbReference type="NCBI Taxonomy" id="695850"/>
    <lineage>
        <taxon>Eukaryota</taxon>
        <taxon>Sar</taxon>
        <taxon>Stramenopiles</taxon>
        <taxon>Oomycota</taxon>
        <taxon>Saprolegniomycetes</taxon>
        <taxon>Saprolegniales</taxon>
        <taxon>Saprolegniaceae</taxon>
        <taxon>Saprolegnia</taxon>
    </lineage>
</organism>